<dbReference type="PROSITE" id="PS50106">
    <property type="entry name" value="PDZ"/>
    <property type="match status" value="1"/>
</dbReference>
<dbReference type="AlphaFoldDB" id="A0AAV7KFS5"/>
<dbReference type="InterPro" id="IPR013761">
    <property type="entry name" value="SAM/pointed_sf"/>
</dbReference>
<dbReference type="Gene3D" id="1.10.150.50">
    <property type="entry name" value="Transcription Factor, Ets-1"/>
    <property type="match status" value="2"/>
</dbReference>
<dbReference type="SUPFAM" id="SSF47769">
    <property type="entry name" value="SAM/Pointed domain"/>
    <property type="match status" value="2"/>
</dbReference>
<evidence type="ECO:0000313" key="4">
    <source>
        <dbReference type="Proteomes" id="UP001165289"/>
    </source>
</evidence>
<dbReference type="InterPro" id="IPR041489">
    <property type="entry name" value="PDZ_6"/>
</dbReference>
<dbReference type="SUPFAM" id="SSF50156">
    <property type="entry name" value="PDZ domain-like"/>
    <property type="match status" value="1"/>
</dbReference>
<dbReference type="Pfam" id="PF17820">
    <property type="entry name" value="PDZ_6"/>
    <property type="match status" value="1"/>
</dbReference>
<dbReference type="EMBL" id="JAKMXF010000044">
    <property type="protein sequence ID" value="KAI6659954.1"/>
    <property type="molecule type" value="Genomic_DNA"/>
</dbReference>
<dbReference type="GO" id="GO:0009898">
    <property type="term" value="C:cytoplasmic side of plasma membrane"/>
    <property type="evidence" value="ECO:0007669"/>
    <property type="project" value="TreeGrafter"/>
</dbReference>
<feature type="domain" description="PDZ" evidence="2">
    <location>
        <begin position="15"/>
        <end position="93"/>
    </location>
</feature>
<dbReference type="InterPro" id="IPR001478">
    <property type="entry name" value="PDZ"/>
</dbReference>
<comment type="caution">
    <text evidence="3">The sequence shown here is derived from an EMBL/GenBank/DDBJ whole genome shotgun (WGS) entry which is preliminary data.</text>
</comment>
<dbReference type="SMART" id="SM00454">
    <property type="entry name" value="SAM"/>
    <property type="match status" value="2"/>
</dbReference>
<reference evidence="3 4" key="1">
    <citation type="journal article" date="2023" name="BMC Biol.">
        <title>The compact genome of the sponge Oopsacas minuta (Hexactinellida) is lacking key metazoan core genes.</title>
        <authorList>
            <person name="Santini S."/>
            <person name="Schenkelaars Q."/>
            <person name="Jourda C."/>
            <person name="Duchesne M."/>
            <person name="Belahbib H."/>
            <person name="Rocher C."/>
            <person name="Selva M."/>
            <person name="Riesgo A."/>
            <person name="Vervoort M."/>
            <person name="Leys S.P."/>
            <person name="Kodjabachian L."/>
            <person name="Le Bivic A."/>
            <person name="Borchiellini C."/>
            <person name="Claverie J.M."/>
            <person name="Renard E."/>
        </authorList>
    </citation>
    <scope>NUCLEOTIDE SEQUENCE [LARGE SCALE GENOMIC DNA]</scope>
    <source>
        <strain evidence="3">SPO-2</strain>
    </source>
</reference>
<keyword evidence="4" id="KW-1185">Reference proteome</keyword>
<evidence type="ECO:0000313" key="3">
    <source>
        <dbReference type="EMBL" id="KAI6659954.1"/>
    </source>
</evidence>
<dbReference type="Proteomes" id="UP001165289">
    <property type="component" value="Unassembled WGS sequence"/>
</dbReference>
<dbReference type="GO" id="GO:0007169">
    <property type="term" value="P:cell surface receptor protein tyrosine kinase signaling pathway"/>
    <property type="evidence" value="ECO:0007669"/>
    <property type="project" value="TreeGrafter"/>
</dbReference>
<dbReference type="Pfam" id="PF07647">
    <property type="entry name" value="SAM_2"/>
    <property type="match status" value="1"/>
</dbReference>
<feature type="domain" description="SAM" evidence="1">
    <location>
        <begin position="311"/>
        <end position="377"/>
    </location>
</feature>
<protein>
    <submittedName>
        <fullName evidence="3">Protein aveugle</fullName>
    </submittedName>
</protein>
<evidence type="ECO:0000259" key="1">
    <source>
        <dbReference type="PROSITE" id="PS50105"/>
    </source>
</evidence>
<evidence type="ECO:0000259" key="2">
    <source>
        <dbReference type="PROSITE" id="PS50106"/>
    </source>
</evidence>
<dbReference type="PROSITE" id="PS50105">
    <property type="entry name" value="SAM_DOMAIN"/>
    <property type="match status" value="2"/>
</dbReference>
<gene>
    <name evidence="3" type="ORF">LOD99_14294</name>
</gene>
<dbReference type="InterPro" id="IPR001660">
    <property type="entry name" value="SAM"/>
</dbReference>
<dbReference type="SMART" id="SM00228">
    <property type="entry name" value="PDZ"/>
    <property type="match status" value="1"/>
</dbReference>
<feature type="domain" description="SAM" evidence="1">
    <location>
        <begin position="209"/>
        <end position="274"/>
    </location>
</feature>
<proteinExistence type="predicted"/>
<dbReference type="PANTHER" id="PTHR20843">
    <property type="entry name" value="STERILE ALPHA MOTIF DOMAIN CONTAINING PROTEIN 10"/>
    <property type="match status" value="1"/>
</dbReference>
<dbReference type="PANTHER" id="PTHR20843:SF0">
    <property type="entry name" value="PROTEIN AVEUGLE"/>
    <property type="match status" value="1"/>
</dbReference>
<accession>A0AAV7KFS5</accession>
<sequence>MAFDTEPKFSVRSATIQVPLGDEDGFGFSIHASGPVMVESLVPDSPGDNAGLMEGDIILEVNGHNAIMLSHVDVANIIQYAGPHNPLTITVATPNAHCIGDEEMYRIWQKVHHKFLEEKLNKEKLCEVKTMSFEEFKESLEVITTFTSSLPMRKTSRQKIIAEIELPPRERKKNVEALRMVSTMVEPGSPPESPTLDARDDSPPLMWGWSCGDVCRWLDRKGLADFSEVFRSSKVTGIDLLCSTIDKDWLNSRGLHEEDSIQLVLDAIHSLKVSSVGVKCKERSTIDQSHLLQLPDLRESTRNLPKFVYDWTGDDVGVWLKQLHTLIYTKYLANFSKHGIDGRILLRLNSDHLKRIGITDNVHLSMLYMQILKLKIMEKGNELQELDDQTTSV</sequence>
<name>A0AAV7KFS5_9METZ</name>
<dbReference type="InterPro" id="IPR052268">
    <property type="entry name" value="SAM_domain-containing_protein"/>
</dbReference>
<dbReference type="Gene3D" id="2.30.42.10">
    <property type="match status" value="1"/>
</dbReference>
<dbReference type="InterPro" id="IPR036034">
    <property type="entry name" value="PDZ_sf"/>
</dbReference>
<organism evidence="3 4">
    <name type="scientific">Oopsacas minuta</name>
    <dbReference type="NCBI Taxonomy" id="111878"/>
    <lineage>
        <taxon>Eukaryota</taxon>
        <taxon>Metazoa</taxon>
        <taxon>Porifera</taxon>
        <taxon>Hexactinellida</taxon>
        <taxon>Hexasterophora</taxon>
        <taxon>Lyssacinosida</taxon>
        <taxon>Leucopsacidae</taxon>
        <taxon>Oopsacas</taxon>
    </lineage>
</organism>